<dbReference type="InterPro" id="IPR001633">
    <property type="entry name" value="EAL_dom"/>
</dbReference>
<dbReference type="Gene3D" id="3.20.20.450">
    <property type="entry name" value="EAL domain"/>
    <property type="match status" value="1"/>
</dbReference>
<evidence type="ECO:0000259" key="1">
    <source>
        <dbReference type="PROSITE" id="PS50883"/>
    </source>
</evidence>
<protein>
    <submittedName>
        <fullName evidence="2">GGDEF domain-containing phosphodiesterase</fullName>
    </submittedName>
</protein>
<dbReference type="SUPFAM" id="SSF55073">
    <property type="entry name" value="Nucleotide cyclase"/>
    <property type="match status" value="1"/>
</dbReference>
<dbReference type="InterPro" id="IPR029787">
    <property type="entry name" value="Nucleotide_cyclase"/>
</dbReference>
<name>A0ABT1S134_9FIRM</name>
<dbReference type="Pfam" id="PF00563">
    <property type="entry name" value="EAL"/>
    <property type="match status" value="1"/>
</dbReference>
<dbReference type="PANTHER" id="PTHR33121:SF70">
    <property type="entry name" value="SIGNALING PROTEIN YKOW"/>
    <property type="match status" value="1"/>
</dbReference>
<dbReference type="SMART" id="SM00052">
    <property type="entry name" value="EAL"/>
    <property type="match status" value="1"/>
</dbReference>
<feature type="domain" description="EAL" evidence="1">
    <location>
        <begin position="165"/>
        <end position="418"/>
    </location>
</feature>
<dbReference type="CDD" id="cd01948">
    <property type="entry name" value="EAL"/>
    <property type="match status" value="1"/>
</dbReference>
<dbReference type="Gene3D" id="3.30.70.270">
    <property type="match status" value="1"/>
</dbReference>
<sequence length="428" mass="50092">MSENKNEQALRERYDALSAQERREYSLISLKIKRFPVFNRLYGRRAGDELMAKVFEIVSGWLGDGDCIFRLRLNYFNILLRFPRDYEAVFQRMIDINARIRDMDDPRFPCKVYCGFGIYPLEEGVDFLTAQYNADLARIKCPERDFRNSHFEVYGLSIQDAELRYYDLSELVRPAIEQGHIKFYLQPKVDLRTGEVRSAEALMRWEDPVRGMIPVSEFLPVLESNGIIDLADLSVFAQVCATINRWIETYGKKIQISVNLSASMFNYLYFFKQYREVHEKYNTPADCIEFELLESIVLNQVERVTQVVNELREYGFSCSLDDFGSGFSSYSVLTHSEIGVLKIDRSLFQQEGNGRERTILRHIIATARELGMRTVAEGVESRSYVEYLRSLGCDFIQGYVFYRPMPVEEFEERFLRRGETVPLEEFQL</sequence>
<proteinExistence type="predicted"/>
<organism evidence="2 3">
    <name type="scientific">Neglectibacter timonensis</name>
    <dbReference type="NCBI Taxonomy" id="1776382"/>
    <lineage>
        <taxon>Bacteria</taxon>
        <taxon>Bacillati</taxon>
        <taxon>Bacillota</taxon>
        <taxon>Clostridia</taxon>
        <taxon>Eubacteriales</taxon>
        <taxon>Oscillospiraceae</taxon>
        <taxon>Neglectibacter</taxon>
    </lineage>
</organism>
<dbReference type="Proteomes" id="UP001524473">
    <property type="component" value="Unassembled WGS sequence"/>
</dbReference>
<dbReference type="RefSeq" id="WP_066860760.1">
    <property type="nucleotide sequence ID" value="NZ_CABKVV010000010.1"/>
</dbReference>
<keyword evidence="3" id="KW-1185">Reference proteome</keyword>
<dbReference type="InterPro" id="IPR043128">
    <property type="entry name" value="Rev_trsase/Diguanyl_cyclase"/>
</dbReference>
<dbReference type="PANTHER" id="PTHR33121">
    <property type="entry name" value="CYCLIC DI-GMP PHOSPHODIESTERASE PDEF"/>
    <property type="match status" value="1"/>
</dbReference>
<dbReference type="InterPro" id="IPR035919">
    <property type="entry name" value="EAL_sf"/>
</dbReference>
<accession>A0ABT1S134</accession>
<gene>
    <name evidence="2" type="ORF">NE695_11940</name>
</gene>
<dbReference type="EMBL" id="JANFZH010000027">
    <property type="protein sequence ID" value="MCQ4840619.1"/>
    <property type="molecule type" value="Genomic_DNA"/>
</dbReference>
<comment type="caution">
    <text evidence="2">The sequence shown here is derived from an EMBL/GenBank/DDBJ whole genome shotgun (WGS) entry which is preliminary data.</text>
</comment>
<dbReference type="SUPFAM" id="SSF141868">
    <property type="entry name" value="EAL domain-like"/>
    <property type="match status" value="1"/>
</dbReference>
<reference evidence="2 3" key="1">
    <citation type="submission" date="2022-06" db="EMBL/GenBank/DDBJ databases">
        <title>Isolation of gut microbiota from human fecal samples.</title>
        <authorList>
            <person name="Pamer E.G."/>
            <person name="Barat B."/>
            <person name="Waligurski E."/>
            <person name="Medina S."/>
            <person name="Paddock L."/>
            <person name="Mostad J."/>
        </authorList>
    </citation>
    <scope>NUCLEOTIDE SEQUENCE [LARGE SCALE GENOMIC DNA]</scope>
    <source>
        <strain evidence="2 3">DFI.9.73</strain>
    </source>
</reference>
<dbReference type="InterPro" id="IPR050706">
    <property type="entry name" value="Cyclic-di-GMP_PDE-like"/>
</dbReference>
<dbReference type="Pfam" id="PF00990">
    <property type="entry name" value="GGDEF"/>
    <property type="match status" value="1"/>
</dbReference>
<evidence type="ECO:0000313" key="3">
    <source>
        <dbReference type="Proteomes" id="UP001524473"/>
    </source>
</evidence>
<dbReference type="PROSITE" id="PS50883">
    <property type="entry name" value="EAL"/>
    <property type="match status" value="1"/>
</dbReference>
<dbReference type="GeneID" id="90531256"/>
<evidence type="ECO:0000313" key="2">
    <source>
        <dbReference type="EMBL" id="MCQ4840619.1"/>
    </source>
</evidence>
<dbReference type="InterPro" id="IPR000160">
    <property type="entry name" value="GGDEF_dom"/>
</dbReference>